<reference evidence="3 5" key="2">
    <citation type="journal article" date="2013" name="Nature">
        <title>Insights into bilaterian evolution from three spiralian genomes.</title>
        <authorList>
            <person name="Simakov O."/>
            <person name="Marletaz F."/>
            <person name="Cho S.J."/>
            <person name="Edsinger-Gonzales E."/>
            <person name="Havlak P."/>
            <person name="Hellsten U."/>
            <person name="Kuo D.H."/>
            <person name="Larsson T."/>
            <person name="Lv J."/>
            <person name="Arendt D."/>
            <person name="Savage R."/>
            <person name="Osoegawa K."/>
            <person name="de Jong P."/>
            <person name="Grimwood J."/>
            <person name="Chapman J.A."/>
            <person name="Shapiro H."/>
            <person name="Aerts A."/>
            <person name="Otillar R.P."/>
            <person name="Terry A.Y."/>
            <person name="Boore J.L."/>
            <person name="Grigoriev I.V."/>
            <person name="Lindberg D.R."/>
            <person name="Seaver E.C."/>
            <person name="Weisblat D.A."/>
            <person name="Putnam N.H."/>
            <person name="Rokhsar D.S."/>
        </authorList>
    </citation>
    <scope>NUCLEOTIDE SEQUENCE</scope>
</reference>
<reference evidence="4" key="3">
    <citation type="submission" date="2015-06" db="UniProtKB">
        <authorList>
            <consortium name="EnsemblMetazoa"/>
        </authorList>
    </citation>
    <scope>IDENTIFICATION</scope>
</reference>
<dbReference type="KEGG" id="hro:HELRODRAFT_165130"/>
<reference evidence="5" key="1">
    <citation type="submission" date="2012-12" db="EMBL/GenBank/DDBJ databases">
        <authorList>
            <person name="Hellsten U."/>
            <person name="Grimwood J."/>
            <person name="Chapman J.A."/>
            <person name="Shapiro H."/>
            <person name="Aerts A."/>
            <person name="Otillar R.P."/>
            <person name="Terry A.Y."/>
            <person name="Boore J.L."/>
            <person name="Simakov O."/>
            <person name="Marletaz F."/>
            <person name="Cho S.-J."/>
            <person name="Edsinger-Gonzales E."/>
            <person name="Havlak P."/>
            <person name="Kuo D.-H."/>
            <person name="Larsson T."/>
            <person name="Lv J."/>
            <person name="Arendt D."/>
            <person name="Savage R."/>
            <person name="Osoegawa K."/>
            <person name="de Jong P."/>
            <person name="Lindberg D.R."/>
            <person name="Seaver E.C."/>
            <person name="Weisblat D.A."/>
            <person name="Putnam N.H."/>
            <person name="Grigoriev I.V."/>
            <person name="Rokhsar D.S."/>
        </authorList>
    </citation>
    <scope>NUCLEOTIDE SEQUENCE</scope>
</reference>
<feature type="compositionally biased region" description="Low complexity" evidence="1">
    <location>
        <begin position="183"/>
        <end position="198"/>
    </location>
</feature>
<dbReference type="RefSeq" id="XP_009029255.1">
    <property type="nucleotide sequence ID" value="XM_009031007.1"/>
</dbReference>
<dbReference type="EMBL" id="KB097639">
    <property type="protein sequence ID" value="ESN92983.1"/>
    <property type="molecule type" value="Genomic_DNA"/>
</dbReference>
<accession>T1EWB4</accession>
<evidence type="ECO:0000256" key="2">
    <source>
        <dbReference type="SAM" id="Phobius"/>
    </source>
</evidence>
<feature type="region of interest" description="Disordered" evidence="1">
    <location>
        <begin position="182"/>
        <end position="212"/>
    </location>
</feature>
<feature type="region of interest" description="Disordered" evidence="1">
    <location>
        <begin position="111"/>
        <end position="142"/>
    </location>
</feature>
<keyword evidence="2" id="KW-0812">Transmembrane</keyword>
<evidence type="ECO:0000313" key="4">
    <source>
        <dbReference type="EnsemblMetazoa" id="HelroP165130"/>
    </source>
</evidence>
<dbReference type="EMBL" id="AMQM01001952">
    <property type="status" value="NOT_ANNOTATED_CDS"/>
    <property type="molecule type" value="Genomic_DNA"/>
</dbReference>
<gene>
    <name evidence="4" type="primary">20200864</name>
    <name evidence="3" type="ORF">HELRODRAFT_165130</name>
</gene>
<name>T1EWB4_HELRO</name>
<feature type="compositionally biased region" description="Low complexity" evidence="1">
    <location>
        <begin position="111"/>
        <end position="134"/>
    </location>
</feature>
<dbReference type="Proteomes" id="UP000015101">
    <property type="component" value="Unassembled WGS sequence"/>
</dbReference>
<dbReference type="GeneID" id="20200864"/>
<keyword evidence="2" id="KW-0472">Membrane</keyword>
<feature type="transmembrane region" description="Helical" evidence="2">
    <location>
        <begin position="288"/>
        <end position="307"/>
    </location>
</feature>
<protein>
    <submittedName>
        <fullName evidence="3 4">Uncharacterized protein</fullName>
    </submittedName>
</protein>
<dbReference type="CTD" id="20200864"/>
<sequence length="312" mass="34282">MNSNNNCFSTNGGRLYYKSSSYPSIPLQHAYFYHQYPTSMHHSPFHSPQQQHFQQQQIQLRQQFQLQQQQQQQQIIIQEPIFPKFPPQNFDIPDINFSNSVFGDNMSITANNNSNLTNHNSSPSSSPSPTTTNHHNNKLSSPHLLSSYACLPPIHQDPRLQHSPTDPSYSAQLRPYPSNFWLPQVVPPTSTASSPVSQNDDNSTNFEANGGGGGGGGMVAGAGGAAFPGSKTAQQSTFYMSLEGRCECSMQLFASSRSECLPACRGEGEGALEVEPSISQHKLNNKKMIRITSIIITSIAIITTIIARNPAN</sequence>
<evidence type="ECO:0000313" key="5">
    <source>
        <dbReference type="Proteomes" id="UP000015101"/>
    </source>
</evidence>
<dbReference type="InParanoid" id="T1EWB4"/>
<evidence type="ECO:0000256" key="1">
    <source>
        <dbReference type="SAM" id="MobiDB-lite"/>
    </source>
</evidence>
<dbReference type="HOGENOM" id="CLU_892206_0_0_1"/>
<dbReference type="AlphaFoldDB" id="T1EWB4"/>
<proteinExistence type="predicted"/>
<keyword evidence="2" id="KW-1133">Transmembrane helix</keyword>
<dbReference type="EnsemblMetazoa" id="HelroT165130">
    <property type="protein sequence ID" value="HelroP165130"/>
    <property type="gene ID" value="HelroG165130"/>
</dbReference>
<keyword evidence="5" id="KW-1185">Reference proteome</keyword>
<evidence type="ECO:0000313" key="3">
    <source>
        <dbReference type="EMBL" id="ESN92983.1"/>
    </source>
</evidence>
<organism evidence="4 5">
    <name type="scientific">Helobdella robusta</name>
    <name type="common">Californian leech</name>
    <dbReference type="NCBI Taxonomy" id="6412"/>
    <lineage>
        <taxon>Eukaryota</taxon>
        <taxon>Metazoa</taxon>
        <taxon>Spiralia</taxon>
        <taxon>Lophotrochozoa</taxon>
        <taxon>Annelida</taxon>
        <taxon>Clitellata</taxon>
        <taxon>Hirudinea</taxon>
        <taxon>Rhynchobdellida</taxon>
        <taxon>Glossiphoniidae</taxon>
        <taxon>Helobdella</taxon>
    </lineage>
</organism>